<dbReference type="InterPro" id="IPR027417">
    <property type="entry name" value="P-loop_NTPase"/>
</dbReference>
<evidence type="ECO:0000256" key="3">
    <source>
        <dbReference type="ARBA" id="ARBA00022840"/>
    </source>
</evidence>
<evidence type="ECO:0000256" key="2">
    <source>
        <dbReference type="ARBA" id="ARBA00022741"/>
    </source>
</evidence>
<dbReference type="InterPro" id="IPR051782">
    <property type="entry name" value="ABC_Transporter_VariousFunc"/>
</dbReference>
<name>J9FTE0_9ZZZZ</name>
<dbReference type="EMBL" id="AMCI01004373">
    <property type="protein sequence ID" value="EJW98221.1"/>
    <property type="molecule type" value="Genomic_DNA"/>
</dbReference>
<gene>
    <name evidence="5" type="ORF">EVA_13672</name>
</gene>
<dbReference type="SUPFAM" id="SSF52540">
    <property type="entry name" value="P-loop containing nucleoside triphosphate hydrolases"/>
    <property type="match status" value="1"/>
</dbReference>
<evidence type="ECO:0000256" key="1">
    <source>
        <dbReference type="ARBA" id="ARBA00022448"/>
    </source>
</evidence>
<keyword evidence="1" id="KW-0813">Transport</keyword>
<reference evidence="5" key="1">
    <citation type="journal article" date="2012" name="PLoS ONE">
        <title>Gene sets for utilization of primary and secondary nutrition supplies in the distal gut of endangered iberian lynx.</title>
        <authorList>
            <person name="Alcaide M."/>
            <person name="Messina E."/>
            <person name="Richter M."/>
            <person name="Bargiela R."/>
            <person name="Peplies J."/>
            <person name="Huws S.A."/>
            <person name="Newbold C.J."/>
            <person name="Golyshin P.N."/>
            <person name="Simon M.A."/>
            <person name="Lopez G."/>
            <person name="Yakimov M.M."/>
            <person name="Ferrer M."/>
        </authorList>
    </citation>
    <scope>NUCLEOTIDE SEQUENCE</scope>
</reference>
<dbReference type="GO" id="GO:0016887">
    <property type="term" value="F:ATP hydrolysis activity"/>
    <property type="evidence" value="ECO:0007669"/>
    <property type="project" value="InterPro"/>
</dbReference>
<dbReference type="InterPro" id="IPR003593">
    <property type="entry name" value="AAA+_ATPase"/>
</dbReference>
<dbReference type="CDD" id="cd03230">
    <property type="entry name" value="ABC_DR_subfamily_A"/>
    <property type="match status" value="1"/>
</dbReference>
<protein>
    <submittedName>
        <fullName evidence="5">ABC transporter, ATP-binding protein</fullName>
    </submittedName>
</protein>
<evidence type="ECO:0000259" key="4">
    <source>
        <dbReference type="PROSITE" id="PS50893"/>
    </source>
</evidence>
<accession>J9FTE0</accession>
<comment type="caution">
    <text evidence="5">The sequence shown here is derived from an EMBL/GenBank/DDBJ whole genome shotgun (WGS) entry which is preliminary data.</text>
</comment>
<evidence type="ECO:0000313" key="5">
    <source>
        <dbReference type="EMBL" id="EJW98221.1"/>
    </source>
</evidence>
<dbReference type="PANTHER" id="PTHR42939:SF3">
    <property type="entry name" value="ABC TRANSPORTER ATP-BINDING COMPONENT"/>
    <property type="match status" value="1"/>
</dbReference>
<dbReference type="SMART" id="SM00382">
    <property type="entry name" value="AAA"/>
    <property type="match status" value="1"/>
</dbReference>
<feature type="non-terminal residue" evidence="5">
    <location>
        <position position="281"/>
    </location>
</feature>
<sequence>MLNIQNLRKEYPGFSLSIDQFHLEPNFITGIVGLNGAGKSTFFKTICGLIPDHSGTIELFGLSSPELLPTQKEKLGVLFNDATFSRRLNIAQCKKVLKVAYPSFDEALFDQMCQQFNLPYDKSLANFSTGMEVRFKLAVALTHDAKLLILDEPTAGLDIVARNNTYECLQDFMEKPDRSILISSHIASDLESLCDDFWVIHNGQLILHETVDALKNEYGILSVDAKTLDTLDPVAIVGIDRQPHGIKVLVSDRQFYEENYPGIVVSAGNIDDLLTILEQGE</sequence>
<dbReference type="GO" id="GO:0005524">
    <property type="term" value="F:ATP binding"/>
    <property type="evidence" value="ECO:0007669"/>
    <property type="project" value="UniProtKB-KW"/>
</dbReference>
<keyword evidence="2" id="KW-0547">Nucleotide-binding</keyword>
<feature type="domain" description="ABC transporter" evidence="4">
    <location>
        <begin position="2"/>
        <end position="227"/>
    </location>
</feature>
<keyword evidence="3 5" id="KW-0067">ATP-binding</keyword>
<dbReference type="PROSITE" id="PS50893">
    <property type="entry name" value="ABC_TRANSPORTER_2"/>
    <property type="match status" value="1"/>
</dbReference>
<proteinExistence type="predicted"/>
<dbReference type="Gene3D" id="3.40.50.300">
    <property type="entry name" value="P-loop containing nucleotide triphosphate hydrolases"/>
    <property type="match status" value="1"/>
</dbReference>
<dbReference type="AlphaFoldDB" id="J9FTE0"/>
<dbReference type="Pfam" id="PF00005">
    <property type="entry name" value="ABC_tran"/>
    <property type="match status" value="1"/>
</dbReference>
<dbReference type="PANTHER" id="PTHR42939">
    <property type="entry name" value="ABC TRANSPORTER ATP-BINDING PROTEIN ALBC-RELATED"/>
    <property type="match status" value="1"/>
</dbReference>
<dbReference type="InterPro" id="IPR003439">
    <property type="entry name" value="ABC_transporter-like_ATP-bd"/>
</dbReference>
<organism evidence="5">
    <name type="scientific">gut metagenome</name>
    <dbReference type="NCBI Taxonomy" id="749906"/>
    <lineage>
        <taxon>unclassified sequences</taxon>
        <taxon>metagenomes</taxon>
        <taxon>organismal metagenomes</taxon>
    </lineage>
</organism>